<dbReference type="GeneID" id="64820686"/>
<reference evidence="2" key="1">
    <citation type="submission" date="2020-07" db="EMBL/GenBank/DDBJ databases">
        <title>Methanobacterium. sp. MethCan genome.</title>
        <authorList>
            <person name="Postec A."/>
            <person name="Quemeneur M."/>
        </authorList>
    </citation>
    <scope>NUCLEOTIDE SEQUENCE</scope>
    <source>
        <strain evidence="2">MethCAN</strain>
    </source>
</reference>
<dbReference type="EMBL" id="CP058560">
    <property type="protein sequence ID" value="QUH23695.1"/>
    <property type="molecule type" value="Genomic_DNA"/>
</dbReference>
<dbReference type="Pfam" id="PF03130">
    <property type="entry name" value="HEAT_PBS"/>
    <property type="match status" value="1"/>
</dbReference>
<dbReference type="OrthoDB" id="10495at2157"/>
<evidence type="ECO:0000256" key="1">
    <source>
        <dbReference type="ARBA" id="ARBA00045876"/>
    </source>
</evidence>
<dbReference type="Gene3D" id="1.25.10.10">
    <property type="entry name" value="Leucine-rich Repeat Variant"/>
    <property type="match status" value="3"/>
</dbReference>
<comment type="function">
    <text evidence="1">Catalyzes the hydroxylation of the N(6)-(4-aminobutyl)-L-lysine intermediate produced by deoxyhypusine synthase/DHPS on a critical lysine of the eukaryotic translation initiation factor 5A/eIF-5A. This is the second step of the post-translational modification of that lysine into an unusual amino acid residue named hypusine. Hypusination is unique to mature eIF-5A factor and is essential for its function.</text>
</comment>
<dbReference type="RefSeq" id="WP_211532651.1">
    <property type="nucleotide sequence ID" value="NZ_CP058560.1"/>
</dbReference>
<dbReference type="PROSITE" id="PS50077">
    <property type="entry name" value="HEAT_REPEAT"/>
    <property type="match status" value="1"/>
</dbReference>
<dbReference type="InterPro" id="IPR021133">
    <property type="entry name" value="HEAT_type_2"/>
</dbReference>
<evidence type="ECO:0000313" key="2">
    <source>
        <dbReference type="EMBL" id="QUH23695.1"/>
    </source>
</evidence>
<dbReference type="Pfam" id="PF13646">
    <property type="entry name" value="HEAT_2"/>
    <property type="match status" value="2"/>
</dbReference>
<sequence length="449" mass="51009">MAIYKPDIDKLMANDDVEGLIEALFHEDLVLRKEASRALKYVGNEEATDALVETLRYDSWQEEYSVMGSVRAYAAEALGRIGDKKAVNGLIDALEDPDSEVRWKSAESLGKIKDLQALESLIYSLETDEDEYVRKFAARALGELKDPLATDSLINALKDKEWAVRKSSAQALGRIGDKKALKPLLNVLNDEDVDVRRQAVISLEKMKKHAIKPLLEKLYDFDWQTRAISADALGRIGDRKATMPLAKALSNSRKRDENRYVRGKAAEALGRIGDVRAIPYLEKALEEKYIYVRKRAKDALDLIEISPELEHYENEFFSFDYHNAWLISEINQKGKLLIGFCSKNNIKFSLNIKKDVEDLTADEFADVIIDVFNEQNALKVTKQPLNIAGYSGYEVQSDNFEVDPPSRTSVYIFRSNGDLYYLWFAGKPSDIKNTSKYIKITLNSFHLKL</sequence>
<dbReference type="SMART" id="SM00567">
    <property type="entry name" value="EZ_HEAT"/>
    <property type="match status" value="8"/>
</dbReference>
<dbReference type="PANTHER" id="PTHR12697">
    <property type="entry name" value="PBS LYASE HEAT-LIKE PROTEIN"/>
    <property type="match status" value="1"/>
</dbReference>
<dbReference type="AlphaFoldDB" id="A0A8T8K814"/>
<dbReference type="Proteomes" id="UP000681041">
    <property type="component" value="Chromosome"/>
</dbReference>
<dbReference type="PANTHER" id="PTHR12697:SF5">
    <property type="entry name" value="DEOXYHYPUSINE HYDROXYLASE"/>
    <property type="match status" value="1"/>
</dbReference>
<name>A0A8T8K814_9EURY</name>
<accession>A0A8T8K814</accession>
<dbReference type="InterPro" id="IPR016024">
    <property type="entry name" value="ARM-type_fold"/>
</dbReference>
<dbReference type="SUPFAM" id="SSF48371">
    <property type="entry name" value="ARM repeat"/>
    <property type="match status" value="1"/>
</dbReference>
<organism evidence="2 3">
    <name type="scientific">Methanobacterium alkalithermotolerans</name>
    <dbReference type="NCBI Taxonomy" id="2731220"/>
    <lineage>
        <taxon>Archaea</taxon>
        <taxon>Methanobacteriati</taxon>
        <taxon>Methanobacteriota</taxon>
        <taxon>Methanomada group</taxon>
        <taxon>Methanobacteria</taxon>
        <taxon>Methanobacteriales</taxon>
        <taxon>Methanobacteriaceae</taxon>
        <taxon>Methanobacterium</taxon>
    </lineage>
</organism>
<dbReference type="InterPro" id="IPR011989">
    <property type="entry name" value="ARM-like"/>
</dbReference>
<keyword evidence="3" id="KW-1185">Reference proteome</keyword>
<dbReference type="KEGG" id="meme:HYG87_07935"/>
<evidence type="ECO:0000313" key="3">
    <source>
        <dbReference type="Proteomes" id="UP000681041"/>
    </source>
</evidence>
<proteinExistence type="predicted"/>
<dbReference type="GO" id="GO:0016491">
    <property type="term" value="F:oxidoreductase activity"/>
    <property type="evidence" value="ECO:0007669"/>
    <property type="project" value="TreeGrafter"/>
</dbReference>
<dbReference type="InterPro" id="IPR004155">
    <property type="entry name" value="PBS_lyase_HEAT"/>
</dbReference>
<gene>
    <name evidence="2" type="ORF">HYG87_07935</name>
</gene>
<protein>
    <submittedName>
        <fullName evidence="2">HEAT repeat domain-containing protein</fullName>
    </submittedName>
</protein>